<gene>
    <name evidence="2" type="ORF">HDA32_002661</name>
</gene>
<dbReference type="EMBL" id="JACCCC010000001">
    <property type="protein sequence ID" value="NYE47541.1"/>
    <property type="molecule type" value="Genomic_DNA"/>
</dbReference>
<organism evidence="2 3">
    <name type="scientific">Spinactinospora alkalitolerans</name>
    <dbReference type="NCBI Taxonomy" id="687207"/>
    <lineage>
        <taxon>Bacteria</taxon>
        <taxon>Bacillati</taxon>
        <taxon>Actinomycetota</taxon>
        <taxon>Actinomycetes</taxon>
        <taxon>Streptosporangiales</taxon>
        <taxon>Nocardiopsidaceae</taxon>
        <taxon>Spinactinospora</taxon>
    </lineage>
</organism>
<proteinExistence type="predicted"/>
<dbReference type="AlphaFoldDB" id="A0A852TV24"/>
<name>A0A852TV24_9ACTN</name>
<feature type="region of interest" description="Disordered" evidence="1">
    <location>
        <begin position="148"/>
        <end position="175"/>
    </location>
</feature>
<accession>A0A852TV24</accession>
<evidence type="ECO:0000313" key="3">
    <source>
        <dbReference type="Proteomes" id="UP000589036"/>
    </source>
</evidence>
<dbReference type="Proteomes" id="UP000589036">
    <property type="component" value="Unassembled WGS sequence"/>
</dbReference>
<protein>
    <submittedName>
        <fullName evidence="2">Uncharacterized protein</fullName>
    </submittedName>
</protein>
<reference evidence="2 3" key="1">
    <citation type="submission" date="2020-07" db="EMBL/GenBank/DDBJ databases">
        <title>Sequencing the genomes of 1000 actinobacteria strains.</title>
        <authorList>
            <person name="Klenk H.-P."/>
        </authorList>
    </citation>
    <scope>NUCLEOTIDE SEQUENCE [LARGE SCALE GENOMIC DNA]</scope>
    <source>
        <strain evidence="2 3">CXB654</strain>
    </source>
</reference>
<dbReference type="RefSeq" id="WP_179643462.1">
    <property type="nucleotide sequence ID" value="NZ_BAAAYY010000015.1"/>
</dbReference>
<keyword evidence="3" id="KW-1185">Reference proteome</keyword>
<evidence type="ECO:0000313" key="2">
    <source>
        <dbReference type="EMBL" id="NYE47541.1"/>
    </source>
</evidence>
<evidence type="ECO:0000256" key="1">
    <source>
        <dbReference type="SAM" id="MobiDB-lite"/>
    </source>
</evidence>
<comment type="caution">
    <text evidence="2">The sequence shown here is derived from an EMBL/GenBank/DDBJ whole genome shotgun (WGS) entry which is preliminary data.</text>
</comment>
<sequence length="347" mass="36497">MRKWRQQALGDDAPWAPTLVRATDDTVEAWTGWQIAPVLSRHLDAKTTWRVLGALGGNALDNRKRKVPRFGRSAFIRGAVGSIVGLGVLMKAGPAAADTPARSSVANVNPDDVEVLHNDRLMAAARRGLATSDFANVADTYSLVSPGGAAPASAAELPDSALRESDDATGEVSPPAGELEVYGVEIDRGEGITETSVVYYQHEQSMLVHVRVLDEPVDGIKTRAHRLHVEHGSSPEHPFLSTLAHSINGAVPTPIPEGDLDTLSADPCGGCNLSCGPGNPCEEKHLTEQCNWEATWQCVAGLGGCALCVTCGGWFTCIACALASCPAAVDACCTSTDTLCAICVYPT</sequence>